<evidence type="ECO:0000256" key="8">
    <source>
        <dbReference type="ARBA" id="ARBA00022737"/>
    </source>
</evidence>
<proteinExistence type="inferred from homology"/>
<comment type="similarity">
    <text evidence="2">Belongs to the dynein heavy chain family.</text>
</comment>
<evidence type="ECO:0000256" key="5">
    <source>
        <dbReference type="ARBA" id="ARBA00022459"/>
    </source>
</evidence>
<evidence type="ECO:0000256" key="9">
    <source>
        <dbReference type="ARBA" id="ARBA00022741"/>
    </source>
</evidence>
<name>A0AAF0DRN5_9BASI</name>
<dbReference type="GO" id="GO:0008569">
    <property type="term" value="F:minus-end-directed microtubule motor activity"/>
    <property type="evidence" value="ECO:0007669"/>
    <property type="project" value="UniProtKB-ARBA"/>
</dbReference>
<evidence type="ECO:0000256" key="11">
    <source>
        <dbReference type="ARBA" id="ARBA00023017"/>
    </source>
</evidence>
<gene>
    <name evidence="18" type="ORF">MBRA1_000811</name>
</gene>
<dbReference type="Pfam" id="PF22597">
    <property type="entry name" value="DYN_lid"/>
    <property type="match status" value="1"/>
</dbReference>
<accession>A0AAF0DRN5</accession>
<dbReference type="Gene3D" id="1.10.8.710">
    <property type="match status" value="1"/>
</dbReference>
<dbReference type="FunFam" id="3.40.50.300:FF:000996">
    <property type="entry name" value="Cytoplasmic dynein heavy chain"/>
    <property type="match status" value="1"/>
</dbReference>
<evidence type="ECO:0000256" key="16">
    <source>
        <dbReference type="ARBA" id="ARBA00053342"/>
    </source>
</evidence>
<keyword evidence="8" id="KW-0677">Repeat</keyword>
<keyword evidence="10" id="KW-0067">ATP-binding</keyword>
<dbReference type="GO" id="GO:0030473">
    <property type="term" value="P:nuclear migration along microtubule"/>
    <property type="evidence" value="ECO:0007669"/>
    <property type="project" value="UniProtKB-ARBA"/>
</dbReference>
<evidence type="ECO:0000259" key="17">
    <source>
        <dbReference type="SMART" id="SM00382"/>
    </source>
</evidence>
<comment type="function">
    <text evidence="16">Cytoplasmic dynein acts as a motor for the intracellular retrograde motility of vesicles and organelles along microtubules. Dynein has ATPase activity; the force-producing power stroke is thought to occur on release of ADP. Required to maintain uniform nuclear distribution in hyphae. May play an important role in the proper orientation of the mitotic spindle into the budding daughter cell yeast. Probably required for normal progression of the cell cycle.</text>
</comment>
<dbReference type="Pfam" id="PF12774">
    <property type="entry name" value="AAA_6"/>
    <property type="match status" value="1"/>
</dbReference>
<dbReference type="InterPro" id="IPR035699">
    <property type="entry name" value="AAA_6"/>
</dbReference>
<dbReference type="PANTHER" id="PTHR46532">
    <property type="entry name" value="MALE FERTILITY FACTOR KL5"/>
    <property type="match status" value="1"/>
</dbReference>
<dbReference type="Pfam" id="PF17852">
    <property type="entry name" value="Dynein_AAA_lid"/>
    <property type="match status" value="1"/>
</dbReference>
<dbReference type="GO" id="GO:0000741">
    <property type="term" value="P:karyogamy"/>
    <property type="evidence" value="ECO:0007669"/>
    <property type="project" value="UniProtKB-KW"/>
</dbReference>
<evidence type="ECO:0000256" key="6">
    <source>
        <dbReference type="ARBA" id="ARBA00022490"/>
    </source>
</evidence>
<evidence type="ECO:0000313" key="19">
    <source>
        <dbReference type="Proteomes" id="UP001216638"/>
    </source>
</evidence>
<dbReference type="SMART" id="SM00382">
    <property type="entry name" value="AAA"/>
    <property type="match status" value="3"/>
</dbReference>
<dbReference type="InterPro" id="IPR054354">
    <property type="entry name" value="DYNC2H1-like_lid"/>
</dbReference>
<keyword evidence="13" id="KW-0505">Motor protein</keyword>
<dbReference type="PANTHER" id="PTHR46532:SF4">
    <property type="entry name" value="AAA+ ATPASE DOMAIN-CONTAINING PROTEIN"/>
    <property type="match status" value="1"/>
</dbReference>
<evidence type="ECO:0000256" key="15">
    <source>
        <dbReference type="ARBA" id="ARBA00033439"/>
    </source>
</evidence>
<dbReference type="GO" id="GO:0000070">
    <property type="term" value="P:mitotic sister chromatid segregation"/>
    <property type="evidence" value="ECO:0007669"/>
    <property type="project" value="UniProtKB-ARBA"/>
</dbReference>
<comment type="subcellular location">
    <subcellularLocation>
        <location evidence="1">Cytoplasm</location>
        <location evidence="1">Cytoskeleton</location>
    </subcellularLocation>
</comment>
<feature type="domain" description="AAA+ ATPase" evidence="17">
    <location>
        <begin position="2799"/>
        <end position="2960"/>
    </location>
</feature>
<dbReference type="Gene3D" id="1.10.472.130">
    <property type="match status" value="1"/>
</dbReference>
<evidence type="ECO:0000256" key="14">
    <source>
        <dbReference type="ARBA" id="ARBA00023212"/>
    </source>
</evidence>
<reference evidence="18" key="1">
    <citation type="submission" date="2023-03" db="EMBL/GenBank/DDBJ databases">
        <title>Mating type loci evolution in Malassezia.</title>
        <authorList>
            <person name="Coelho M.A."/>
        </authorList>
    </citation>
    <scope>NUCLEOTIDE SEQUENCE</scope>
    <source>
        <strain evidence="18">CBS 14135</strain>
    </source>
</reference>
<dbReference type="Gene3D" id="3.40.50.300">
    <property type="entry name" value="P-loop containing nucleotide triphosphate hydrolases"/>
    <property type="match status" value="3"/>
</dbReference>
<evidence type="ECO:0000313" key="18">
    <source>
        <dbReference type="EMBL" id="WFC94178.1"/>
    </source>
</evidence>
<dbReference type="GO" id="GO:0051959">
    <property type="term" value="F:dynein light intermediate chain binding"/>
    <property type="evidence" value="ECO:0007669"/>
    <property type="project" value="InterPro"/>
</dbReference>
<evidence type="ECO:0000256" key="7">
    <source>
        <dbReference type="ARBA" id="ARBA00022701"/>
    </source>
</evidence>
<dbReference type="InterPro" id="IPR042228">
    <property type="entry name" value="Dynein_linker_3"/>
</dbReference>
<dbReference type="FunFam" id="1.20.140.100:FF:000002">
    <property type="entry name" value="Cytoplasmic dynein heavy chain 1"/>
    <property type="match status" value="1"/>
</dbReference>
<feature type="domain" description="AAA+ ATPase" evidence="17">
    <location>
        <begin position="2459"/>
        <end position="2607"/>
    </location>
</feature>
<dbReference type="Gene3D" id="1.20.920.30">
    <property type="match status" value="1"/>
</dbReference>
<dbReference type="GO" id="GO:0005524">
    <property type="term" value="F:ATP binding"/>
    <property type="evidence" value="ECO:0007669"/>
    <property type="project" value="UniProtKB-KW"/>
</dbReference>
<dbReference type="InterPro" id="IPR024317">
    <property type="entry name" value="Dynein_heavy_chain_D4_dom"/>
</dbReference>
<organism evidence="18 19">
    <name type="scientific">Malassezia brasiliensis</name>
    <dbReference type="NCBI Taxonomy" id="1821822"/>
    <lineage>
        <taxon>Eukaryota</taxon>
        <taxon>Fungi</taxon>
        <taxon>Dikarya</taxon>
        <taxon>Basidiomycota</taxon>
        <taxon>Ustilaginomycotina</taxon>
        <taxon>Malasseziomycetes</taxon>
        <taxon>Malasseziales</taxon>
        <taxon>Malasseziaceae</taxon>
        <taxon>Malassezia</taxon>
    </lineage>
</organism>
<protein>
    <recommendedName>
        <fullName evidence="4">Dynein heavy chain, cytoplasmic</fullName>
    </recommendedName>
    <alternativeName>
        <fullName evidence="15">Dynein heavy chain, cytosolic</fullName>
    </alternativeName>
</protein>
<dbReference type="FunFam" id="3.40.50.300:FF:002357">
    <property type="entry name" value="Glutathione S-transferase class-mu 26 kDa isozyme"/>
    <property type="match status" value="1"/>
</dbReference>
<dbReference type="GO" id="GO:0000235">
    <property type="term" value="C:astral microtubule"/>
    <property type="evidence" value="ECO:0007669"/>
    <property type="project" value="UniProtKB-ARBA"/>
</dbReference>
<dbReference type="Gene3D" id="1.10.287.2620">
    <property type="match status" value="1"/>
</dbReference>
<dbReference type="CDD" id="cd00009">
    <property type="entry name" value="AAA"/>
    <property type="match status" value="1"/>
</dbReference>
<keyword evidence="9" id="KW-0547">Nucleotide-binding</keyword>
<dbReference type="Proteomes" id="UP001216638">
    <property type="component" value="Chromosome 1"/>
</dbReference>
<dbReference type="Pfam" id="PF08385">
    <property type="entry name" value="DHC_N1"/>
    <property type="match status" value="1"/>
</dbReference>
<comment type="subunit">
    <text evidence="3">Consists of at least two heavy chains and a number of intermediate and light chains.</text>
</comment>
<dbReference type="InterPro" id="IPR042222">
    <property type="entry name" value="Dynein_2_N"/>
</dbReference>
<dbReference type="Pfam" id="PF08393">
    <property type="entry name" value="DHC_N2"/>
    <property type="match status" value="1"/>
</dbReference>
<dbReference type="Gene3D" id="1.20.140.100">
    <property type="entry name" value="Dynein heavy chain, N-terminal domain 2"/>
    <property type="match status" value="1"/>
</dbReference>
<dbReference type="GO" id="GO:0045505">
    <property type="term" value="F:dynein intermediate chain binding"/>
    <property type="evidence" value="ECO:0007669"/>
    <property type="project" value="InterPro"/>
</dbReference>
<keyword evidence="5" id="KW-0415">Karyogamy</keyword>
<keyword evidence="7" id="KW-0493">Microtubule</keyword>
<dbReference type="InterPro" id="IPR013594">
    <property type="entry name" value="Dynein_heavy_tail"/>
</dbReference>
<evidence type="ECO:0000256" key="10">
    <source>
        <dbReference type="ARBA" id="ARBA00022840"/>
    </source>
</evidence>
<dbReference type="GO" id="GO:0005868">
    <property type="term" value="C:cytoplasmic dynein complex"/>
    <property type="evidence" value="ECO:0007669"/>
    <property type="project" value="UniProtKB-ARBA"/>
</dbReference>
<keyword evidence="6" id="KW-0963">Cytoplasm</keyword>
<dbReference type="Gene3D" id="3.20.180.20">
    <property type="entry name" value="Dynein heavy chain, N-terminal domain 2"/>
    <property type="match status" value="1"/>
</dbReference>
<dbReference type="InterPro" id="IPR043157">
    <property type="entry name" value="Dynein_AAA1S"/>
</dbReference>
<keyword evidence="11" id="KW-0243">Dynein</keyword>
<evidence type="ECO:0000256" key="1">
    <source>
        <dbReference type="ARBA" id="ARBA00004245"/>
    </source>
</evidence>
<evidence type="ECO:0000256" key="4">
    <source>
        <dbReference type="ARBA" id="ARBA00022197"/>
    </source>
</evidence>
<dbReference type="GO" id="GO:0005938">
    <property type="term" value="C:cell cortex"/>
    <property type="evidence" value="ECO:0007669"/>
    <property type="project" value="UniProtKB-ARBA"/>
</dbReference>
<keyword evidence="19" id="KW-1185">Reference proteome</keyword>
<dbReference type="SUPFAM" id="SSF52540">
    <property type="entry name" value="P-loop containing nucleoside triphosphate hydrolases"/>
    <property type="match status" value="4"/>
</dbReference>
<dbReference type="InterPro" id="IPR027417">
    <property type="entry name" value="P-loop_NTPase"/>
</dbReference>
<feature type="domain" description="AAA+ ATPase" evidence="17">
    <location>
        <begin position="1809"/>
        <end position="1956"/>
    </location>
</feature>
<dbReference type="Pfam" id="PF12780">
    <property type="entry name" value="AAA_8"/>
    <property type="match status" value="1"/>
</dbReference>
<evidence type="ECO:0000256" key="13">
    <source>
        <dbReference type="ARBA" id="ARBA00023175"/>
    </source>
</evidence>
<dbReference type="EMBL" id="CP119951">
    <property type="protein sequence ID" value="WFC94178.1"/>
    <property type="molecule type" value="Genomic_DNA"/>
</dbReference>
<dbReference type="InterPro" id="IPR026983">
    <property type="entry name" value="DHC"/>
</dbReference>
<evidence type="ECO:0000256" key="12">
    <source>
        <dbReference type="ARBA" id="ARBA00023054"/>
    </source>
</evidence>
<keyword evidence="14" id="KW-0206">Cytoskeleton</keyword>
<dbReference type="Pfam" id="PF12775">
    <property type="entry name" value="AAA_7"/>
    <property type="match status" value="1"/>
</dbReference>
<keyword evidence="12" id="KW-0175">Coiled coil</keyword>
<dbReference type="GO" id="GO:0005816">
    <property type="term" value="C:spindle pole body"/>
    <property type="evidence" value="ECO:0007669"/>
    <property type="project" value="UniProtKB-ARBA"/>
</dbReference>
<dbReference type="InterPro" id="IPR003593">
    <property type="entry name" value="AAA+_ATPase"/>
</dbReference>
<sequence length="2965" mass="328554">MAEDSALHAYIAALLPTVLGVQGTLSNASAEEEWDEVEQAFVSDAQVPVVFVDQCAEKNNTWTYALARRPTYAPPEHVSSIALIKRRAHIDTHAPLAQQLRVVTLLGSAAADDASAGAALLETPYEALESVVHSVMAPWFDAYATHDRTDDEKRTKEDEIPLVKRKFAELELSLRHLQQSVEIPQVVLAIHPTIRAAVEACEEQHIPVSAAAIDPPRLLHDDQFVNELHAEMNGWVRAVQKITKLDRDAASGTAMQEIHFWNAMEHALEGLEQQLHAPGITLTLEVLTNAKRFHATVSFHTDTGIKDSLERVRSYNVLMRDFPLPDLLAATTLPACSDALRSIFSVLSKKLRVSTYPVSRALAFVEAIGREANEVLLRMLASLAPMQLAYDACAAIFHEALEVLGEWDEHVKEFVYVARDLTRKRAEKYIPIKVAPVHAALRARIEYLQRFRAAHQELVEMVEVSRSWSSASTPLLAELRAALDPMLAIDALDVSEKGTELLAQAETRYNTRIARVESLLVDKLRTLLEGAQSAREQLRILAQCNRLFVRPKVRAAVQEYQQVLLHSVQSDIDALHAKFRAGFRHSDAHLAAQLRHQPEIVGAVVWANELERQLQVYLQRVHDVLGAGWEHYADGQRIHAESTTFARKLDTRPLLAAWSQDVARRGTHVTGALLRVVQDRSTGTLRLVANYDAQAFAFADEAHALTMLGVSIPQALVSAALDARRIYPFALSVVHSLRTLDKTRARLEPTFAPLLAHAENEVHALLSQAVHGRWERFLDSYSSVYTSANAEALRENAQVALVEKLAAACIAFEEQTQHVTQVSAHTNEVLDAMGSCAYDATVLGSHLAQLQEDVDALSLKAYPNLARFVAALDARIERVLQQRVIAELRRLAANFATRSERAAVTLSVRLVNAVLTLEPSLEHAREYGFGAIRETLGVVLRLPRVHATRYALHLDKATAGTYQSVLDVLPSDVLTAPLDRLESRLASAAAYAQTWLALQFLWDVEPEGVAAQLGTDLHAWHTFVQHLRQTRTHIDARAPRRAFAFLEVDPEPVQARLLQKLDGWEEALLAHYADVLGNAMRASHTALAEGRTKLEPMQVAGASTAQVVALITLVQRLAQETQHVRNVLDVYSAGQDALQRRRVCPAEWLYAEQVAGEHTALEQLLAAKRALIDAEHESIHAQITAEDQAVAVRAEELAAAWIEERPVQAAISVHAAQQTLASFAARLGDVQRARSQTTLALEAFGLPARTDQALSVVAEELGELQSVWGALAEIWAQLDELRATPWAAVQVRTVRQRLEALQRTARALPSRMRQYAAYEHVHDELLFLTKHVPVLQDLRADAFQERHWRALYKRVGKRYLPSSQTLGQVWDLDWHANLPLLRTLLSEAQGEYALDVYLQQVREAWTGYALDLINYRNECMLVRGFDALFQLATEHANGLRAMSASPHYRIFEEEARRWEERVARVQTTFELWAQVQRQFVYLNGIFTSSPEMKHMLPMETNRFQSITSEFLTILRRVQKAPYVLEVVQQPGLEAALERLAELLHKIQTALGEYLERERVRFPRFFFVGDEDLLEMLGNRQDIARITPHLSKLFAGLGRIDDEAGVVRHVFTRSGDALTLDAPVVLAQHHALHEWLAALEQSIAATLRARLRTAVEAYQSTELVPWLTAHVPQVAVLASQVAWARDVEAALDGTGALADVAARLDARIAAVAEQVACVDAPLRRACEQLLTLHTHQREVVARLCATDANAVSFAWQYELRHYLLPSGDVEVRMANTEFAYGFELLDASERLVSTPLTTACYTALTQALHARYGGAPFGPAGTGKTETVKALAHELGRLVFVFNCDSQFDGLAMARILAGLCRVGAWGCFDEFNRLDEHVLSSVSQQIQAIQQGLAAPAHTAELGGVATPVHAHTGIFVTMNPTYAGRSHLPDNLKQLFRSVAMAAPDLVRIVHILLLVHGFQNAEALASKMVLLFDMCAEQIRGGDHYDFGLRALKSVLRRAATLRRTHTPGGDNRLAAEESILVQSVEEIVPPKLAADDVAPLQALVRDVFPGVQHTSAPLEALRAALADVCNAAHLAQGAWADKVLQLYQMQQVAQGVLLVGPAASGKTCAWRMLLAALERAEGTTHAVHVIEPKVWSKEHLYGSLDPTTREWTDGLLTLLLRRIHENARRESEQRHWIVLDGDIDPEWVESLNSVLDDNRVLTLPTGERLAVPEHVRFLFEVEDVAHATLATITRCGMVAFDAALVPLHARLAHALAELRAAPLHAEDEFVSLASAEAATDRVRAWSVEALAPHCAPGALVETVWQAAGTHSHIMPLDAARCVATLFALLRRAARHVLAYNARHIDFPLTHEQVALYMQRALCVALVWACAGDAPLAVRMAVGETVRAHPGAAPLGVPPGELLDYYVEAAPDARFVPWSDQVVGVEVETSAVTRADAVIPTLDTVRQEELVHAFLLDERPVVLCGPPGSGKTMVLYATLRRMPDVVLAGLNLSSQTTPASLLTLLEEHCTYEKTPSGTRLVPSQLGRTLVVFCDEINLPAPDAYATQRVIAFLRQLVEQRGFWRAHTWVRLERVQFVGACNPPTDPGRTPLSARFLRHAPVLMVDYPSRPSLHQIYHTLVRATLRAAPSLMGYAEALTTAMVDFFAASQQRFTPEQQAHYIYSPRELTRWVRGIHRVVGSAELTTLAELVRVWAYEGLRLFQDRLVADDERRWTDAALDDAAAAAFPALDVGAALQRPILYSDWLSKEVRSVARAPLREYASARLRGYSEEELDTDLVLHDAVLDLALGCDRVLQQQGGHLLLIGVSGSGRTSVAQFCAWLRGLTLYSVPTARAYRDVDFDEDLRRLLRRVGVRGERVCWTMDESQVAHPARLERLNTLLANADVPGLFEGEDHTALLTALREAAQREGLMIAAEDELLAFFRAQVLANLHVVLTMHPPQGGVGAKATASPALFNRCTLVYCW</sequence>
<dbReference type="GO" id="GO:1902850">
    <property type="term" value="P:microtubule cytoskeleton organization involved in mitosis"/>
    <property type="evidence" value="ECO:0007669"/>
    <property type="project" value="UniProtKB-ARBA"/>
</dbReference>
<dbReference type="Gene3D" id="1.20.58.1120">
    <property type="match status" value="1"/>
</dbReference>
<dbReference type="InterPro" id="IPR041466">
    <property type="entry name" value="Dynein_AAA5_ext"/>
</dbReference>
<evidence type="ECO:0000256" key="2">
    <source>
        <dbReference type="ARBA" id="ARBA00008887"/>
    </source>
</evidence>
<dbReference type="InterPro" id="IPR013602">
    <property type="entry name" value="Dynein_heavy_linker"/>
</dbReference>
<evidence type="ECO:0000256" key="3">
    <source>
        <dbReference type="ARBA" id="ARBA00011655"/>
    </source>
</evidence>
<dbReference type="GO" id="GO:0005858">
    <property type="term" value="C:axonemal dynein complex"/>
    <property type="evidence" value="ECO:0007669"/>
    <property type="project" value="TreeGrafter"/>
</dbReference>